<dbReference type="InterPro" id="IPR037233">
    <property type="entry name" value="CcmK-like_sf"/>
</dbReference>
<dbReference type="InterPro" id="IPR044872">
    <property type="entry name" value="CcmK/CsoS1_BMC"/>
</dbReference>
<reference evidence="5 6" key="1">
    <citation type="submission" date="2009-12" db="EMBL/GenBank/DDBJ databases">
        <authorList>
            <person name="Lefebure T."/>
            <person name="Cornejo O.E."/>
            <person name="Pavinski Bitar P.D."/>
            <person name="Lang P."/>
            <person name="Stanhope M.J."/>
        </authorList>
    </citation>
    <scope>NUCLEOTIDE SEQUENCE [LARGE SCALE GENOMIC DNA]</scope>
    <source>
        <strain evidence="5 6">FA-1</strain>
    </source>
</reference>
<dbReference type="SMART" id="SM00877">
    <property type="entry name" value="BMC"/>
    <property type="match status" value="1"/>
</dbReference>
<dbReference type="RefSeq" id="WP_003087956.1">
    <property type="nucleotide sequence ID" value="NZ_AOCD01000060.1"/>
</dbReference>
<dbReference type="CDD" id="cd07045">
    <property type="entry name" value="BMC_CcmK_like"/>
    <property type="match status" value="1"/>
</dbReference>
<dbReference type="InterPro" id="IPR000249">
    <property type="entry name" value="BMC_dom"/>
</dbReference>
<accession>A0ABN0GTK5</accession>
<comment type="caution">
    <text evidence="5">The sequence shown here is derived from an EMBL/GenBank/DDBJ whole genome shotgun (WGS) entry which is preliminary data.</text>
</comment>
<evidence type="ECO:0000256" key="3">
    <source>
        <dbReference type="PROSITE-ProRule" id="PRU01278"/>
    </source>
</evidence>
<dbReference type="InterPro" id="IPR050575">
    <property type="entry name" value="BMC_shell"/>
</dbReference>
<feature type="domain" description="BMC" evidence="4">
    <location>
        <begin position="5"/>
        <end position="89"/>
    </location>
</feature>
<dbReference type="PROSITE" id="PS51930">
    <property type="entry name" value="BMC_2"/>
    <property type="match status" value="1"/>
</dbReference>
<evidence type="ECO:0000259" key="4">
    <source>
        <dbReference type="PROSITE" id="PS51930"/>
    </source>
</evidence>
<protein>
    <submittedName>
        <fullName evidence="5">Microcompartments protein</fullName>
    </submittedName>
</protein>
<dbReference type="PANTHER" id="PTHR33941">
    <property type="entry name" value="PROPANEDIOL UTILIZATION PROTEIN PDUA"/>
    <property type="match status" value="1"/>
</dbReference>
<evidence type="ECO:0000313" key="5">
    <source>
        <dbReference type="EMBL" id="EJN93724.1"/>
    </source>
</evidence>
<dbReference type="Proteomes" id="UP000007815">
    <property type="component" value="Unassembled WGS sequence"/>
</dbReference>
<comment type="similarity">
    <text evidence="3">Belongs to the bacterial microcompartments protein family.</text>
</comment>
<organism evidence="5 6">
    <name type="scientific">Streptococcus ratti FA-1 = DSM 20564</name>
    <dbReference type="NCBI Taxonomy" id="699248"/>
    <lineage>
        <taxon>Bacteria</taxon>
        <taxon>Bacillati</taxon>
        <taxon>Bacillota</taxon>
        <taxon>Bacilli</taxon>
        <taxon>Lactobacillales</taxon>
        <taxon>Streptococcaceae</taxon>
        <taxon>Streptococcus</taxon>
    </lineage>
</organism>
<evidence type="ECO:0000313" key="6">
    <source>
        <dbReference type="Proteomes" id="UP000007815"/>
    </source>
</evidence>
<dbReference type="PANTHER" id="PTHR33941:SF11">
    <property type="entry name" value="BACTERIAL MICROCOMPARTMENT SHELL PROTEIN PDUJ"/>
    <property type="match status" value="1"/>
</dbReference>
<gene>
    <name evidence="5" type="ORF">SRA_04281</name>
</gene>
<dbReference type="Pfam" id="PF00936">
    <property type="entry name" value="BMC"/>
    <property type="match status" value="1"/>
</dbReference>
<dbReference type="Gene3D" id="3.30.70.1710">
    <property type="match status" value="1"/>
</dbReference>
<evidence type="ECO:0000256" key="2">
    <source>
        <dbReference type="ARBA" id="ARBA00024446"/>
    </source>
</evidence>
<proteinExistence type="inferred from homology"/>
<evidence type="ECO:0000256" key="1">
    <source>
        <dbReference type="ARBA" id="ARBA00024322"/>
    </source>
</evidence>
<comment type="subcellular location">
    <subcellularLocation>
        <location evidence="1">Bacterial microcompartment</location>
    </subcellularLocation>
</comment>
<keyword evidence="6" id="KW-1185">Reference proteome</keyword>
<name>A0ABN0GTK5_STRRT</name>
<dbReference type="SUPFAM" id="SSF143414">
    <property type="entry name" value="CcmK-like"/>
    <property type="match status" value="1"/>
</dbReference>
<sequence length="180" mass="19979">MAKKALGMIEVRGLLGSIVAADTAVKTADVRIVNQSTIKGGLTSVELFGDVGAIKEAVDNAKGVVSKMNCYISSNIIANLDPQVEEMILQSLFSYTEKTDDTAKKISEKKEVKQAADSKYIYNQFLNKIKREKIDNLEELKVTELRSLAYALELESMTKKEIKFANKQTLIKKLKEEGVE</sequence>
<keyword evidence="2" id="KW-1283">Bacterial microcompartment</keyword>
<dbReference type="EMBL" id="AJTZ01000005">
    <property type="protein sequence ID" value="EJN93724.1"/>
    <property type="molecule type" value="Genomic_DNA"/>
</dbReference>